<organism evidence="7 8">
    <name type="scientific">Cohnella herbarum</name>
    <dbReference type="NCBI Taxonomy" id="2728023"/>
    <lineage>
        <taxon>Bacteria</taxon>
        <taxon>Bacillati</taxon>
        <taxon>Bacillota</taxon>
        <taxon>Bacilli</taxon>
        <taxon>Bacillales</taxon>
        <taxon>Paenibacillaceae</taxon>
        <taxon>Cohnella</taxon>
    </lineage>
</organism>
<dbReference type="Gene3D" id="3.40.50.2300">
    <property type="match status" value="1"/>
</dbReference>
<dbReference type="GO" id="GO:0043565">
    <property type="term" value="F:sequence-specific DNA binding"/>
    <property type="evidence" value="ECO:0007669"/>
    <property type="project" value="InterPro"/>
</dbReference>
<feature type="modified residue" description="4-aspartylphosphate" evidence="4">
    <location>
        <position position="55"/>
    </location>
</feature>
<dbReference type="SUPFAM" id="SSF46689">
    <property type="entry name" value="Homeodomain-like"/>
    <property type="match status" value="2"/>
</dbReference>
<dbReference type="RefSeq" id="WP_169278553.1">
    <property type="nucleotide sequence ID" value="NZ_CP051680.1"/>
</dbReference>
<dbReference type="InterPro" id="IPR018062">
    <property type="entry name" value="HTH_AraC-typ_CS"/>
</dbReference>
<dbReference type="SMART" id="SM00342">
    <property type="entry name" value="HTH_ARAC"/>
    <property type="match status" value="1"/>
</dbReference>
<keyword evidence="4" id="KW-0597">Phosphoprotein</keyword>
<dbReference type="Proteomes" id="UP000502248">
    <property type="component" value="Chromosome"/>
</dbReference>
<dbReference type="EMBL" id="CP051680">
    <property type="protein sequence ID" value="QJD82251.1"/>
    <property type="molecule type" value="Genomic_DNA"/>
</dbReference>
<evidence type="ECO:0000259" key="6">
    <source>
        <dbReference type="PROSITE" id="PS50110"/>
    </source>
</evidence>
<dbReference type="AlphaFoldDB" id="A0A7Z2ZJJ0"/>
<evidence type="ECO:0000259" key="5">
    <source>
        <dbReference type="PROSITE" id="PS01124"/>
    </source>
</evidence>
<proteinExistence type="predicted"/>
<evidence type="ECO:0000256" key="1">
    <source>
        <dbReference type="ARBA" id="ARBA00023015"/>
    </source>
</evidence>
<feature type="domain" description="HTH araC/xylS-type" evidence="5">
    <location>
        <begin position="436"/>
        <end position="533"/>
    </location>
</feature>
<sequence>MLRVLIVDDEPIYRLALRELIRWEDYGCEIVGEASNGLDALRLVTSLRIDLVIADIQMPILSGIEFLKQLRESEEGRKIAVVVLSAYSQYEYVRQAFVYGVHDYIIKEDLNAELVGETIEKTVGRIGEANDKNEQIQRESLARSERMKEETLLSILLSETLPQPDDTFAEVWINAASGAKHVLCCLFIERGISAENRELDSQRSRLISHSIRQVGEGYRLEPVIASVGAREYALLFRIPGSSGELQAREIITDTANKIISHIRDYMNLSATVGVSKACISRETWPEQYRLARRWAEAKYYLGAGRAYFEEDIAGYPSQLQENAWDTQALVHDLESGNPEWRSKLDAGLDKLAKAYGVPVGTTLKTYQALLWEVGSLLYSRGLNWTDIGERNSPAERLSHFENAGQLNIWFRSLMQTVIDNIDPKKRILENSPPLVDKVKKWIDRHYQEPISLMLASEAAGISESYLSKIFAKETGETFIEYVTRRRVEQAILFMTSGMKIYEIAEKVGYPNQGHFSKIFKKVTGKTPLEYREQMLSK</sequence>
<dbReference type="InterPro" id="IPR009057">
    <property type="entry name" value="Homeodomain-like_sf"/>
</dbReference>
<dbReference type="PROSITE" id="PS50110">
    <property type="entry name" value="RESPONSE_REGULATORY"/>
    <property type="match status" value="1"/>
</dbReference>
<reference evidence="7 8" key="1">
    <citation type="submission" date="2020-04" db="EMBL/GenBank/DDBJ databases">
        <title>Genome sequencing of novel species.</title>
        <authorList>
            <person name="Heo J."/>
            <person name="Kim S.-J."/>
            <person name="Kim J.-S."/>
            <person name="Hong S.-B."/>
            <person name="Kwon S.-W."/>
        </authorList>
    </citation>
    <scope>NUCLEOTIDE SEQUENCE [LARGE SCALE GENOMIC DNA]</scope>
    <source>
        <strain evidence="7 8">MFER-1</strain>
    </source>
</reference>
<evidence type="ECO:0000313" key="8">
    <source>
        <dbReference type="Proteomes" id="UP000502248"/>
    </source>
</evidence>
<dbReference type="SUPFAM" id="SSF52172">
    <property type="entry name" value="CheY-like"/>
    <property type="match status" value="1"/>
</dbReference>
<dbReference type="GO" id="GO:0000160">
    <property type="term" value="P:phosphorelay signal transduction system"/>
    <property type="evidence" value="ECO:0007669"/>
    <property type="project" value="InterPro"/>
</dbReference>
<dbReference type="PRINTS" id="PR00032">
    <property type="entry name" value="HTHARAC"/>
</dbReference>
<accession>A0A7Z2ZJJ0</accession>
<name>A0A7Z2ZJJ0_9BACL</name>
<dbReference type="Pfam" id="PF00072">
    <property type="entry name" value="Response_reg"/>
    <property type="match status" value="1"/>
</dbReference>
<dbReference type="Gene3D" id="1.10.10.60">
    <property type="entry name" value="Homeodomain-like"/>
    <property type="match status" value="2"/>
</dbReference>
<dbReference type="GO" id="GO:0003700">
    <property type="term" value="F:DNA-binding transcription factor activity"/>
    <property type="evidence" value="ECO:0007669"/>
    <property type="project" value="InterPro"/>
</dbReference>
<keyword evidence="3" id="KW-0804">Transcription</keyword>
<keyword evidence="1" id="KW-0805">Transcription regulation</keyword>
<dbReference type="InterPro" id="IPR020449">
    <property type="entry name" value="Tscrpt_reg_AraC-type_HTH"/>
</dbReference>
<feature type="domain" description="Response regulatory" evidence="6">
    <location>
        <begin position="3"/>
        <end position="122"/>
    </location>
</feature>
<dbReference type="PANTHER" id="PTHR43280:SF2">
    <property type="entry name" value="HTH-TYPE TRANSCRIPTIONAL REGULATOR EXSA"/>
    <property type="match status" value="1"/>
</dbReference>
<evidence type="ECO:0000256" key="3">
    <source>
        <dbReference type="ARBA" id="ARBA00023163"/>
    </source>
</evidence>
<dbReference type="InterPro" id="IPR001789">
    <property type="entry name" value="Sig_transdc_resp-reg_receiver"/>
</dbReference>
<dbReference type="CDD" id="cd17536">
    <property type="entry name" value="REC_YesN-like"/>
    <property type="match status" value="1"/>
</dbReference>
<dbReference type="PROSITE" id="PS00041">
    <property type="entry name" value="HTH_ARAC_FAMILY_1"/>
    <property type="match status" value="1"/>
</dbReference>
<dbReference type="InterPro" id="IPR011006">
    <property type="entry name" value="CheY-like_superfamily"/>
</dbReference>
<dbReference type="PROSITE" id="PS01124">
    <property type="entry name" value="HTH_ARAC_FAMILY_2"/>
    <property type="match status" value="1"/>
</dbReference>
<dbReference type="SMART" id="SM00448">
    <property type="entry name" value="REC"/>
    <property type="match status" value="1"/>
</dbReference>
<protein>
    <submittedName>
        <fullName evidence="7">Response regulator</fullName>
    </submittedName>
</protein>
<dbReference type="PANTHER" id="PTHR43280">
    <property type="entry name" value="ARAC-FAMILY TRANSCRIPTIONAL REGULATOR"/>
    <property type="match status" value="1"/>
</dbReference>
<dbReference type="KEGG" id="cheb:HH215_03005"/>
<evidence type="ECO:0000313" key="7">
    <source>
        <dbReference type="EMBL" id="QJD82251.1"/>
    </source>
</evidence>
<keyword evidence="2" id="KW-0238">DNA-binding</keyword>
<evidence type="ECO:0000256" key="2">
    <source>
        <dbReference type="ARBA" id="ARBA00023125"/>
    </source>
</evidence>
<keyword evidence="8" id="KW-1185">Reference proteome</keyword>
<evidence type="ECO:0000256" key="4">
    <source>
        <dbReference type="PROSITE-ProRule" id="PRU00169"/>
    </source>
</evidence>
<dbReference type="Pfam" id="PF12833">
    <property type="entry name" value="HTH_18"/>
    <property type="match status" value="1"/>
</dbReference>
<dbReference type="InterPro" id="IPR018060">
    <property type="entry name" value="HTH_AraC"/>
</dbReference>
<gene>
    <name evidence="7" type="ORF">HH215_03005</name>
</gene>